<dbReference type="Proteomes" id="UP001206595">
    <property type="component" value="Unassembled WGS sequence"/>
</dbReference>
<accession>A0AAD5E7C6</accession>
<reference evidence="2" key="1">
    <citation type="submission" date="2021-06" db="EMBL/GenBank/DDBJ databases">
        <authorList>
            <consortium name="DOE Joint Genome Institute"/>
            <person name="Mondo S.J."/>
            <person name="Amses K.R."/>
            <person name="Simmons D.R."/>
            <person name="Longcore J.E."/>
            <person name="Seto K."/>
            <person name="Alves G.H."/>
            <person name="Bonds A.E."/>
            <person name="Quandt C.A."/>
            <person name="Davis W.J."/>
            <person name="Chang Y."/>
            <person name="Letcher P.M."/>
            <person name="Powell M.J."/>
            <person name="Kuo A."/>
            <person name="Labutti K."/>
            <person name="Pangilinan J."/>
            <person name="Andreopoulos W."/>
            <person name="Tritt A."/>
            <person name="Riley R."/>
            <person name="Hundley H."/>
            <person name="Johnson J."/>
            <person name="Lipzen A."/>
            <person name="Barry K."/>
            <person name="Berbee M.L."/>
            <person name="Buchler N.E."/>
            <person name="Grigoriev I.V."/>
            <person name="Spatafora J.W."/>
            <person name="Stajich J.E."/>
            <person name="James T.Y."/>
        </authorList>
    </citation>
    <scope>NUCLEOTIDE SEQUENCE</scope>
    <source>
        <strain evidence="2">AG</strain>
    </source>
</reference>
<keyword evidence="3" id="KW-1185">Reference proteome</keyword>
<comment type="caution">
    <text evidence="2">The sequence shown here is derived from an EMBL/GenBank/DDBJ whole genome shotgun (WGS) entry which is preliminary data.</text>
</comment>
<keyword evidence="1" id="KW-0472">Membrane</keyword>
<keyword evidence="1" id="KW-0812">Transmembrane</keyword>
<protein>
    <submittedName>
        <fullName evidence="2">Uncharacterized protein</fullName>
    </submittedName>
</protein>
<dbReference type="RefSeq" id="XP_051443173.1">
    <property type="nucleotide sequence ID" value="XM_051584636.1"/>
</dbReference>
<reference evidence="2" key="2">
    <citation type="journal article" date="2022" name="Proc. Natl. Acad. Sci. U.S.A.">
        <title>Diploid-dominant life cycles characterize the early evolution of Fungi.</title>
        <authorList>
            <person name="Amses K.R."/>
            <person name="Simmons D.R."/>
            <person name="Longcore J.E."/>
            <person name="Mondo S.J."/>
            <person name="Seto K."/>
            <person name="Jeronimo G.H."/>
            <person name="Bonds A.E."/>
            <person name="Quandt C.A."/>
            <person name="Davis W.J."/>
            <person name="Chang Y."/>
            <person name="Federici B.A."/>
            <person name="Kuo A."/>
            <person name="LaButti K."/>
            <person name="Pangilinan J."/>
            <person name="Andreopoulos W."/>
            <person name="Tritt A."/>
            <person name="Riley R."/>
            <person name="Hundley H."/>
            <person name="Johnson J."/>
            <person name="Lipzen A."/>
            <person name="Barry K."/>
            <person name="Lang B.F."/>
            <person name="Cuomo C.A."/>
            <person name="Buchler N.E."/>
            <person name="Grigoriev I.V."/>
            <person name="Spatafora J.W."/>
            <person name="Stajich J.E."/>
            <person name="James T.Y."/>
        </authorList>
    </citation>
    <scope>NUCLEOTIDE SEQUENCE</scope>
    <source>
        <strain evidence="2">AG</strain>
    </source>
</reference>
<name>A0AAD5E7C6_UMBRA</name>
<proteinExistence type="predicted"/>
<dbReference type="EMBL" id="MU620932">
    <property type="protein sequence ID" value="KAI8578169.1"/>
    <property type="molecule type" value="Genomic_DNA"/>
</dbReference>
<dbReference type="AlphaFoldDB" id="A0AAD5E7C6"/>
<evidence type="ECO:0000256" key="1">
    <source>
        <dbReference type="SAM" id="Phobius"/>
    </source>
</evidence>
<gene>
    <name evidence="2" type="ORF">K450DRAFT_200552</name>
</gene>
<evidence type="ECO:0000313" key="2">
    <source>
        <dbReference type="EMBL" id="KAI8578169.1"/>
    </source>
</evidence>
<sequence length="219" mass="24252">METNTKSNGDWDIQVSYSVPGSSLNYTQTLQNTITDAVYRVGRTITCYYATNDNAYIMANVVSVSGGTIFALIILCILCIPLVFGVMYLLRIVLVYISDHLKAMAKSISQNLANCATKLRSLFKTEGFESQSECDTSSPEKLMSNRDVGYALMPIANFKASLGHTKLWLKARCTFSRPNTNLHKDMCQESFITQDTFGCSPTSTEELPLYSKDGCNVPP</sequence>
<feature type="transmembrane region" description="Helical" evidence="1">
    <location>
        <begin position="69"/>
        <end position="97"/>
    </location>
</feature>
<keyword evidence="1" id="KW-1133">Transmembrane helix</keyword>
<organism evidence="2 3">
    <name type="scientific">Umbelopsis ramanniana AG</name>
    <dbReference type="NCBI Taxonomy" id="1314678"/>
    <lineage>
        <taxon>Eukaryota</taxon>
        <taxon>Fungi</taxon>
        <taxon>Fungi incertae sedis</taxon>
        <taxon>Mucoromycota</taxon>
        <taxon>Mucoromycotina</taxon>
        <taxon>Umbelopsidomycetes</taxon>
        <taxon>Umbelopsidales</taxon>
        <taxon>Umbelopsidaceae</taxon>
        <taxon>Umbelopsis</taxon>
    </lineage>
</organism>
<dbReference type="GeneID" id="75909986"/>
<evidence type="ECO:0000313" key="3">
    <source>
        <dbReference type="Proteomes" id="UP001206595"/>
    </source>
</evidence>